<organism evidence="2 3">
    <name type="scientific">Tetrabaena socialis</name>
    <dbReference type="NCBI Taxonomy" id="47790"/>
    <lineage>
        <taxon>Eukaryota</taxon>
        <taxon>Viridiplantae</taxon>
        <taxon>Chlorophyta</taxon>
        <taxon>core chlorophytes</taxon>
        <taxon>Chlorophyceae</taxon>
        <taxon>CS clade</taxon>
        <taxon>Chlamydomonadales</taxon>
        <taxon>Tetrabaenaceae</taxon>
        <taxon>Tetrabaena</taxon>
    </lineage>
</organism>
<feature type="non-terminal residue" evidence="2">
    <location>
        <position position="1"/>
    </location>
</feature>
<feature type="compositionally biased region" description="Low complexity" evidence="1">
    <location>
        <begin position="83"/>
        <end position="94"/>
    </location>
</feature>
<accession>A0A2J7ZNJ3</accession>
<comment type="caution">
    <text evidence="2">The sequence shown here is derived from an EMBL/GenBank/DDBJ whole genome shotgun (WGS) entry which is preliminary data.</text>
</comment>
<sequence>LCHFYRLLHVEGAVRRHWARLKAADPRATVTQDDVRALIPEHLARTLGAAAEALDGLRRRSQWHWVHLGRLFAPLVQQQPAAAAGVGQGAEKAGAGQGAGARVPPPGISAVRGMVA</sequence>
<keyword evidence="3" id="KW-1185">Reference proteome</keyword>
<proteinExistence type="predicted"/>
<feature type="region of interest" description="Disordered" evidence="1">
    <location>
        <begin position="83"/>
        <end position="106"/>
    </location>
</feature>
<dbReference type="EMBL" id="PGGS01000781">
    <property type="protein sequence ID" value="PNH01844.1"/>
    <property type="molecule type" value="Genomic_DNA"/>
</dbReference>
<reference evidence="2 3" key="1">
    <citation type="journal article" date="2017" name="Mol. Biol. Evol.">
        <title>The 4-celled Tetrabaena socialis nuclear genome reveals the essential components for genetic control of cell number at the origin of multicellularity in the volvocine lineage.</title>
        <authorList>
            <person name="Featherston J."/>
            <person name="Arakaki Y."/>
            <person name="Hanschen E.R."/>
            <person name="Ferris P.J."/>
            <person name="Michod R.E."/>
            <person name="Olson B.J.S.C."/>
            <person name="Nozaki H."/>
            <person name="Durand P.M."/>
        </authorList>
    </citation>
    <scope>NUCLEOTIDE SEQUENCE [LARGE SCALE GENOMIC DNA]</scope>
    <source>
        <strain evidence="2 3">NIES-571</strain>
    </source>
</reference>
<protein>
    <submittedName>
        <fullName evidence="2">Uncharacterized protein</fullName>
    </submittedName>
</protein>
<name>A0A2J7ZNJ3_9CHLO</name>
<evidence type="ECO:0000313" key="2">
    <source>
        <dbReference type="EMBL" id="PNH01844.1"/>
    </source>
</evidence>
<dbReference type="OrthoDB" id="6755010at2759"/>
<gene>
    <name evidence="2" type="ORF">TSOC_012247</name>
</gene>
<dbReference type="AlphaFoldDB" id="A0A2J7ZNJ3"/>
<dbReference type="Proteomes" id="UP000236333">
    <property type="component" value="Unassembled WGS sequence"/>
</dbReference>
<evidence type="ECO:0000313" key="3">
    <source>
        <dbReference type="Proteomes" id="UP000236333"/>
    </source>
</evidence>
<evidence type="ECO:0000256" key="1">
    <source>
        <dbReference type="SAM" id="MobiDB-lite"/>
    </source>
</evidence>